<dbReference type="Pfam" id="PF22766">
    <property type="entry name" value="ZW10_C2"/>
    <property type="match status" value="1"/>
</dbReference>
<evidence type="ECO:0000259" key="3">
    <source>
        <dbReference type="Pfam" id="PF22766"/>
    </source>
</evidence>
<protein>
    <submittedName>
        <fullName evidence="4">Uncharacterized protein</fullName>
    </submittedName>
</protein>
<dbReference type="InterPro" id="IPR055148">
    <property type="entry name" value="ZW10_C_2"/>
</dbReference>
<dbReference type="Gene3D" id="1.10.357.150">
    <property type="match status" value="1"/>
</dbReference>
<dbReference type="Pfam" id="PF20666">
    <property type="entry name" value="ZW10_C"/>
    <property type="match status" value="1"/>
</dbReference>
<dbReference type="GO" id="GO:1990423">
    <property type="term" value="C:RZZ complex"/>
    <property type="evidence" value="ECO:0007669"/>
    <property type="project" value="TreeGrafter"/>
</dbReference>
<evidence type="ECO:0000313" key="5">
    <source>
        <dbReference type="Proteomes" id="UP001314263"/>
    </source>
</evidence>
<dbReference type="Pfam" id="PF20665">
    <property type="entry name" value="Zw10_middle"/>
    <property type="match status" value="1"/>
</dbReference>
<feature type="domain" description="ZW10 C-terminal helical" evidence="3">
    <location>
        <begin position="583"/>
        <end position="740"/>
    </location>
</feature>
<dbReference type="InterPro" id="IPR048344">
    <property type="entry name" value="Zw10_middle"/>
</dbReference>
<dbReference type="GO" id="GO:0005737">
    <property type="term" value="C:cytoplasm"/>
    <property type="evidence" value="ECO:0007669"/>
    <property type="project" value="GOC"/>
</dbReference>
<gene>
    <name evidence="4" type="ORF">CVIRNUC_006317</name>
</gene>
<dbReference type="GO" id="GO:0007094">
    <property type="term" value="P:mitotic spindle assembly checkpoint signaling"/>
    <property type="evidence" value="ECO:0007669"/>
    <property type="project" value="TreeGrafter"/>
</dbReference>
<dbReference type="EMBL" id="CAUYUE010000008">
    <property type="protein sequence ID" value="CAK0783122.1"/>
    <property type="molecule type" value="Genomic_DNA"/>
</dbReference>
<dbReference type="GO" id="GO:0006888">
    <property type="term" value="P:endoplasmic reticulum to Golgi vesicle-mediated transport"/>
    <property type="evidence" value="ECO:0007669"/>
    <property type="project" value="TreeGrafter"/>
</dbReference>
<evidence type="ECO:0000313" key="4">
    <source>
        <dbReference type="EMBL" id="CAK0783122.1"/>
    </source>
</evidence>
<feature type="domain" description="Centromere/kinetochore protein zw10 C-terminal" evidence="2">
    <location>
        <begin position="434"/>
        <end position="558"/>
    </location>
</feature>
<reference evidence="4 5" key="1">
    <citation type="submission" date="2023-10" db="EMBL/GenBank/DDBJ databases">
        <authorList>
            <person name="Maclean D."/>
            <person name="Macfadyen A."/>
        </authorList>
    </citation>
    <scope>NUCLEOTIDE SEQUENCE [LARGE SCALE GENOMIC DNA]</scope>
</reference>
<dbReference type="InterPro" id="IPR046362">
    <property type="entry name" value="Zw10/DSL1_C_sf"/>
</dbReference>
<organism evidence="4 5">
    <name type="scientific">Coccomyxa viridis</name>
    <dbReference type="NCBI Taxonomy" id="1274662"/>
    <lineage>
        <taxon>Eukaryota</taxon>
        <taxon>Viridiplantae</taxon>
        <taxon>Chlorophyta</taxon>
        <taxon>core chlorophytes</taxon>
        <taxon>Trebouxiophyceae</taxon>
        <taxon>Trebouxiophyceae incertae sedis</taxon>
        <taxon>Coccomyxaceae</taxon>
        <taxon>Coccomyxa</taxon>
    </lineage>
</organism>
<proteinExistence type="predicted"/>
<evidence type="ECO:0000259" key="1">
    <source>
        <dbReference type="Pfam" id="PF20665"/>
    </source>
</evidence>
<dbReference type="PANTHER" id="PTHR12205">
    <property type="entry name" value="CENTROMERE/KINETOCHORE PROTEIN ZW10"/>
    <property type="match status" value="1"/>
</dbReference>
<sequence>MSGKNTVALLPQRAYTEGISTSVLQEYLHNLEGRKGQVLAAFLEGLSIAANAGPGGLQYDAVASLAERPSDVGEQLAALAVEHGQLSARLAEAETAERKLDALVKLQQRLADFDLLMSTGEYGEAAMSAVELQRSSEEDSANTALREQTEQRTSSLLQALTEKVTSLIQVSQDSISVLDPAAAPRVWMGLTILHQRTPHVKALAQQVTGTIIVPLIHAGGKTCMQTAQHSSGGGHTLTRHDDDDAAEGGLEASLLTTLRFLAGMCLLVVRMTVESQVACGGHADTITELGHLVWPKLAAAYIERRLAPAAPRDEAGLDAFQGMAKAAERFEGDAAATGLVPVSDEGKGRIQQYVANALDKALRGRRLRIVGAARDMLMAPDQETDVVGRPLPVNTEAVAALKERLTQGHTGQSADIPLNWGAEGQEGPVLATGRFRITCSADKIVQLMHQAARDATSSRSPALAQTLIAAVTDVADLAASLPPQTRAKEMQLPHPAALYHNDCQHIGDQMLSLPYTYSPKLAQLAPSAPAQLIDAAQRLKEAGNAVLNAQAARQAEEVAQVLAQAQGWRGLHQAQRGIAARRVVQQAQHALRRLGDALGGTLAPRDFVRAAAAAVDALAERAGDDILAMRDISVEESEELPKILGPIADDAPMVALGGASALDQAPVDRELLITAIEAASHNLARLKDILFILGANLAQIEERWDSGRLRASGLSSQHVGSLIQALFEDTERKEEALYHIRST</sequence>
<dbReference type="InterPro" id="IPR048343">
    <property type="entry name" value="ZW10_C"/>
</dbReference>
<dbReference type="AlphaFoldDB" id="A0AAV1I7V6"/>
<evidence type="ECO:0000259" key="2">
    <source>
        <dbReference type="Pfam" id="PF20666"/>
    </source>
</evidence>
<feature type="domain" description="Centromere/kinetochore protein zw10 middle" evidence="1">
    <location>
        <begin position="254"/>
        <end position="340"/>
    </location>
</feature>
<dbReference type="PANTHER" id="PTHR12205:SF0">
    <property type="entry name" value="CENTROMERE_KINETOCHORE PROTEIN ZW10 HOMOLOG"/>
    <property type="match status" value="1"/>
</dbReference>
<accession>A0AAV1I7V6</accession>
<keyword evidence="5" id="KW-1185">Reference proteome</keyword>
<dbReference type="Proteomes" id="UP001314263">
    <property type="component" value="Unassembled WGS sequence"/>
</dbReference>
<name>A0AAV1I7V6_9CHLO</name>
<comment type="caution">
    <text evidence="4">The sequence shown here is derived from an EMBL/GenBank/DDBJ whole genome shotgun (WGS) entry which is preliminary data.</text>
</comment>